<evidence type="ECO:0000256" key="1">
    <source>
        <dbReference type="SAM" id="MobiDB-lite"/>
    </source>
</evidence>
<dbReference type="InterPro" id="IPR006553">
    <property type="entry name" value="Leu-rich_rpt_Cys-con_subtyp"/>
</dbReference>
<accession>A0A6P2D1A5</accession>
<sequence length="373" mass="40442">MPSPVVERILAEYQRTHGSHLELPPELSANDFMDLTRAVDTFAAVEGLRVWSTDADWSSERLGGFTLGLKKLVQLNLTASVISDTSLRIIAQTLANLTELNLGYCNKVTNAGVTNIARNLSQLTNLNLQHCNKVTDAGVTNIARNLTQLTNLDLGYCNKVTDVGVADIARNLTQLTNLNLGYCNKVTDAGVTNIARNLSQLTNFSLEYCNKVTDAGVADIARNLTQLTDLDLGGCDKVTAIPEKVGMWIGKRLARPRCASTCGTSAGSRFSKRPTNSSSPPAPYTSSYLAPERKTKPNRRHTSLPGSVRSGRARPRTYPSLSSSIKVNRHKIFRSMKSVSSASFLLSSDSCAPHAVPSLRVEVSTSYGKPSLR</sequence>
<reference evidence="2 3" key="1">
    <citation type="submission" date="2019-05" db="EMBL/GenBank/DDBJ databases">
        <authorList>
            <consortium name="Science for Life Laboratories"/>
        </authorList>
    </citation>
    <scope>NUCLEOTIDE SEQUENCE [LARGE SCALE GENOMIC DNA]</scope>
    <source>
        <strain evidence="2">Soil9</strain>
    </source>
</reference>
<evidence type="ECO:0000313" key="3">
    <source>
        <dbReference type="Proteomes" id="UP000464178"/>
    </source>
</evidence>
<dbReference type="Gene3D" id="3.80.10.10">
    <property type="entry name" value="Ribonuclease Inhibitor"/>
    <property type="match status" value="1"/>
</dbReference>
<dbReference type="SMART" id="SM00367">
    <property type="entry name" value="LRR_CC"/>
    <property type="match status" value="6"/>
</dbReference>
<dbReference type="EMBL" id="LR593886">
    <property type="protein sequence ID" value="VTR94903.1"/>
    <property type="molecule type" value="Genomic_DNA"/>
</dbReference>
<dbReference type="InterPro" id="IPR001611">
    <property type="entry name" value="Leu-rich_rpt"/>
</dbReference>
<feature type="region of interest" description="Disordered" evidence="1">
    <location>
        <begin position="262"/>
        <end position="321"/>
    </location>
</feature>
<protein>
    <submittedName>
        <fullName evidence="2">Uncharacterized protein</fullName>
    </submittedName>
</protein>
<feature type="compositionally biased region" description="Low complexity" evidence="1">
    <location>
        <begin position="274"/>
        <end position="290"/>
    </location>
</feature>
<evidence type="ECO:0000313" key="2">
    <source>
        <dbReference type="EMBL" id="VTR94903.1"/>
    </source>
</evidence>
<gene>
    <name evidence="2" type="ORF">SOIL9_28110</name>
</gene>
<dbReference type="SUPFAM" id="SSF52047">
    <property type="entry name" value="RNI-like"/>
    <property type="match status" value="1"/>
</dbReference>
<dbReference type="GO" id="GO:0031146">
    <property type="term" value="P:SCF-dependent proteasomal ubiquitin-dependent protein catabolic process"/>
    <property type="evidence" value="ECO:0007669"/>
    <property type="project" value="TreeGrafter"/>
</dbReference>
<dbReference type="Pfam" id="PF13516">
    <property type="entry name" value="LRR_6"/>
    <property type="match status" value="4"/>
</dbReference>
<dbReference type="AlphaFoldDB" id="A0A6P2D1A5"/>
<dbReference type="Proteomes" id="UP000464178">
    <property type="component" value="Chromosome"/>
</dbReference>
<name>A0A6P2D1A5_9BACT</name>
<keyword evidence="3" id="KW-1185">Reference proteome</keyword>
<proteinExistence type="predicted"/>
<organism evidence="2 3">
    <name type="scientific">Gemmata massiliana</name>
    <dbReference type="NCBI Taxonomy" id="1210884"/>
    <lineage>
        <taxon>Bacteria</taxon>
        <taxon>Pseudomonadati</taxon>
        <taxon>Planctomycetota</taxon>
        <taxon>Planctomycetia</taxon>
        <taxon>Gemmatales</taxon>
        <taxon>Gemmataceae</taxon>
        <taxon>Gemmata</taxon>
    </lineage>
</organism>
<dbReference type="KEGG" id="gms:SOIL9_28110"/>
<dbReference type="InterPro" id="IPR032675">
    <property type="entry name" value="LRR_dom_sf"/>
</dbReference>
<dbReference type="GO" id="GO:0019005">
    <property type="term" value="C:SCF ubiquitin ligase complex"/>
    <property type="evidence" value="ECO:0007669"/>
    <property type="project" value="TreeGrafter"/>
</dbReference>
<dbReference type="PANTHER" id="PTHR13318">
    <property type="entry name" value="PARTNER OF PAIRED, ISOFORM B-RELATED"/>
    <property type="match status" value="1"/>
</dbReference>